<keyword evidence="2" id="KW-1185">Reference proteome</keyword>
<sequence length="192" mass="21567">MSEAYTVFWPQDRWQRALGMHRPLEVMFGGPHLSEPSFRRAKVGPGDLLYPIGVHRQVLFVFGRMRVREIVEADGARLKEYYDRFRPWRFLAATCTDEVVLGEEGTIVYGKRAVPGEMLKTLTYMPRRGPRPIKHVSADGLLTSAISVQGIYRLAPASAVELDAVLDRSSPLLSTVPSPRLHSAESGIETLF</sequence>
<dbReference type="Proteomes" id="UP001597183">
    <property type="component" value="Unassembled WGS sequence"/>
</dbReference>
<evidence type="ECO:0000313" key="2">
    <source>
        <dbReference type="Proteomes" id="UP001597183"/>
    </source>
</evidence>
<protein>
    <submittedName>
        <fullName evidence="1">Uncharacterized protein</fullName>
    </submittedName>
</protein>
<organism evidence="1 2">
    <name type="scientific">Actinoplanes sichuanensis</name>
    <dbReference type="NCBI Taxonomy" id="512349"/>
    <lineage>
        <taxon>Bacteria</taxon>
        <taxon>Bacillati</taxon>
        <taxon>Actinomycetota</taxon>
        <taxon>Actinomycetes</taxon>
        <taxon>Micromonosporales</taxon>
        <taxon>Micromonosporaceae</taxon>
        <taxon>Actinoplanes</taxon>
    </lineage>
</organism>
<proteinExistence type="predicted"/>
<gene>
    <name evidence="1" type="ORF">ACFQ5G_53505</name>
</gene>
<accession>A0ABW4AVE1</accession>
<reference evidence="2" key="1">
    <citation type="journal article" date="2019" name="Int. J. Syst. Evol. Microbiol.">
        <title>The Global Catalogue of Microorganisms (GCM) 10K type strain sequencing project: providing services to taxonomists for standard genome sequencing and annotation.</title>
        <authorList>
            <consortium name="The Broad Institute Genomics Platform"/>
            <consortium name="The Broad Institute Genome Sequencing Center for Infectious Disease"/>
            <person name="Wu L."/>
            <person name="Ma J."/>
        </authorList>
    </citation>
    <scope>NUCLEOTIDE SEQUENCE [LARGE SCALE GENOMIC DNA]</scope>
    <source>
        <strain evidence="2">CCM 7526</strain>
    </source>
</reference>
<evidence type="ECO:0000313" key="1">
    <source>
        <dbReference type="EMBL" id="MFD1374205.1"/>
    </source>
</evidence>
<dbReference type="RefSeq" id="WP_317794196.1">
    <property type="nucleotide sequence ID" value="NZ_AP028461.1"/>
</dbReference>
<dbReference type="EMBL" id="JBHTMK010000079">
    <property type="protein sequence ID" value="MFD1374205.1"/>
    <property type="molecule type" value="Genomic_DNA"/>
</dbReference>
<name>A0ABW4AVE1_9ACTN</name>
<comment type="caution">
    <text evidence="1">The sequence shown here is derived from an EMBL/GenBank/DDBJ whole genome shotgun (WGS) entry which is preliminary data.</text>
</comment>